<evidence type="ECO:0000256" key="4">
    <source>
        <dbReference type="ARBA" id="ARBA00023591"/>
    </source>
</evidence>
<feature type="chain" id="PRO_5046143123" evidence="5">
    <location>
        <begin position="27"/>
        <end position="346"/>
    </location>
</feature>
<evidence type="ECO:0000313" key="6">
    <source>
        <dbReference type="EMBL" id="CAK9204230.1"/>
    </source>
</evidence>
<comment type="subcellular location">
    <subcellularLocation>
        <location evidence="1">Secreted</location>
    </subcellularLocation>
</comment>
<dbReference type="Pfam" id="PF04674">
    <property type="entry name" value="Phi_1"/>
    <property type="match status" value="1"/>
</dbReference>
<proteinExistence type="inferred from homology"/>
<evidence type="ECO:0000256" key="3">
    <source>
        <dbReference type="ARBA" id="ARBA00022729"/>
    </source>
</evidence>
<evidence type="ECO:0000256" key="2">
    <source>
        <dbReference type="ARBA" id="ARBA00022525"/>
    </source>
</evidence>
<dbReference type="PANTHER" id="PTHR31279">
    <property type="entry name" value="PROTEIN EXORDIUM-LIKE 5"/>
    <property type="match status" value="1"/>
</dbReference>
<protein>
    <submittedName>
        <fullName evidence="6">Uncharacterized protein</fullName>
    </submittedName>
</protein>
<keyword evidence="2" id="KW-0964">Secreted</keyword>
<dbReference type="EMBL" id="OZ019906">
    <property type="protein sequence ID" value="CAK9204230.1"/>
    <property type="molecule type" value="Genomic_DNA"/>
</dbReference>
<name>A0ABP0TSX4_9BRYO</name>
<reference evidence="6" key="1">
    <citation type="submission" date="2024-02" db="EMBL/GenBank/DDBJ databases">
        <authorList>
            <consortium name="ELIXIR-Norway"/>
            <consortium name="Elixir Norway"/>
        </authorList>
    </citation>
    <scope>NUCLEOTIDE SEQUENCE</scope>
</reference>
<keyword evidence="3 5" id="KW-0732">Signal</keyword>
<dbReference type="Proteomes" id="UP001497512">
    <property type="component" value="Chromosome 14"/>
</dbReference>
<dbReference type="PANTHER" id="PTHR31279:SF58">
    <property type="entry name" value="PROTEIN EXORDIUM-LIKE 2"/>
    <property type="match status" value="1"/>
</dbReference>
<gene>
    <name evidence="6" type="ORF">CSSPTR1EN2_LOCUS7282</name>
</gene>
<evidence type="ECO:0000256" key="5">
    <source>
        <dbReference type="SAM" id="SignalP"/>
    </source>
</evidence>
<organism evidence="6 7">
    <name type="scientific">Sphagnum troendelagicum</name>
    <dbReference type="NCBI Taxonomy" id="128251"/>
    <lineage>
        <taxon>Eukaryota</taxon>
        <taxon>Viridiplantae</taxon>
        <taxon>Streptophyta</taxon>
        <taxon>Embryophyta</taxon>
        <taxon>Bryophyta</taxon>
        <taxon>Sphagnophytina</taxon>
        <taxon>Sphagnopsida</taxon>
        <taxon>Sphagnales</taxon>
        <taxon>Sphagnaceae</taxon>
        <taxon>Sphagnum</taxon>
    </lineage>
</organism>
<comment type="similarity">
    <text evidence="4">Belongs to the EXORDIUM family.</text>
</comment>
<keyword evidence="7" id="KW-1185">Reference proteome</keyword>
<dbReference type="InterPro" id="IPR006766">
    <property type="entry name" value="EXORDIUM-like"/>
</dbReference>
<feature type="signal peptide" evidence="5">
    <location>
        <begin position="1"/>
        <end position="26"/>
    </location>
</feature>
<evidence type="ECO:0000313" key="7">
    <source>
        <dbReference type="Proteomes" id="UP001497512"/>
    </source>
</evidence>
<sequence length="346" mass="36721">MAFSRAFNVAMVVVVLVVSLVGLQLASQGVEATGHIPPHGTMNFLVEEGRELSLFTPPALILNYHGGPLLSASTGIPLYLIWYGRFSVKEQLAVVEFLSSISPTKKQAQGQLGTPTVSTWWKTLTLYKDKLKKGVSPIVTVAGQYHYTTPLPYGKQLTTAEIENIVTNSLEQHFPKASSDAVFLVLTAYDIAVDGFCEASCGSHAFVTTKSKANVPYVWVGNPVTQCPGQCAWPYAAPLYGPPDFTPLVSPNGVGADGLVINIAIVLAGTVTNPFDTGYYQGVASEPSEAATACPGIFGPDAYPGYPGQLETNPSSKASFNAYGIHGSLFLLPALWSPGSQTCQAL</sequence>
<accession>A0ABP0TSX4</accession>
<evidence type="ECO:0000256" key="1">
    <source>
        <dbReference type="ARBA" id="ARBA00004613"/>
    </source>
</evidence>